<reference evidence="3" key="2">
    <citation type="submission" date="2021-04" db="EMBL/GenBank/DDBJ databases">
        <authorList>
            <person name="Podell S."/>
        </authorList>
    </citation>
    <scope>NUCLEOTIDE SEQUENCE</scope>
    <source>
        <strain evidence="3">Hildebrandi</strain>
    </source>
</reference>
<evidence type="ECO:0000256" key="1">
    <source>
        <dbReference type="ARBA" id="ARBA00022737"/>
    </source>
</evidence>
<name>A0A9K3LE04_9STRA</name>
<dbReference type="InterPro" id="IPR051222">
    <property type="entry name" value="PPR/CCM1_RNA-binding"/>
</dbReference>
<organism evidence="3 4">
    <name type="scientific">Nitzschia inconspicua</name>
    <dbReference type="NCBI Taxonomy" id="303405"/>
    <lineage>
        <taxon>Eukaryota</taxon>
        <taxon>Sar</taxon>
        <taxon>Stramenopiles</taxon>
        <taxon>Ochrophyta</taxon>
        <taxon>Bacillariophyta</taxon>
        <taxon>Bacillariophyceae</taxon>
        <taxon>Bacillariophycidae</taxon>
        <taxon>Bacillariales</taxon>
        <taxon>Bacillariaceae</taxon>
        <taxon>Nitzschia</taxon>
    </lineage>
</organism>
<sequence length="1025" mass="116883">MDKDDPAQSTYQWEVRNDEIDSFRYQTTANFDKEMVKVNYQVLDVDQDDNEDKEERESEDQEDEEDGFMFRPSIFSRSETWLQDATEDVFDLEKVPLGSLTENDVESMVGLMVAWSRKNSLEGALTVERLLKRVVDDMSAGNGNVFVSNRLYAVTINAWARSGEKGAAQRAQAIHDAMVQMYHQTGDSRFKPTRRSFNALLQAWVMSGESNAVAKGEQILNEMVEGWSTDQKSRPDPMTISLMLELYGNDGSSEALEKAERLFDSIETLEIKKNLYIYSALQNVYSKAEGINNANKTMELIERMLHDSDDKSIRPTVTNFNVVLSAYSRANETDSALHAIKLLRKMEMPESDGGYEVAPDKISYFSTILTCTRHPNATVGANLAECMLTRMEERAHAEAKRREEVSSVAPPLVHMDTECFNVVLSALSKSSDQDAFSRILRIIKRMESKCTTQNIQPTLRSWNAAINALSRQRTMEAAQRAEKILNHMFQLYECGKLNEKPDEFAHASVLSAYQKLHVPEAAYRADKILSRMEDLYEKKILDYPPDVFHYTIVCSIWAMTGAKGGIRRCTEILSKATERYHQGFRKCKPTIRLYNSILDCYSRGAQPERAEQLLYHMLSLARKGDKDARPDCFSFDIVLNAFLRSGLKDAGRRAESVLERGLEFAEEEGGQMLDIRSFTAILGYYGQQRNVFDSPYRAESILNRLISLFQAGHKRLSPHISCFVNVMDAYAGQKNQNAGECAENLFRTMIKLKRDYGAKRIEINSGVVNAVLNAWEASATSENAGRRAERLLDLLEDNHDNGKVEMAPNFSSYNKVIATWSKSPAPDKADRALAVLNRMKRRKEERKLFGKLPEYAYSLVINACAFSGAEDPDERFRIFQIARNVFNELIAESETDPDRSEPSPTTYGWYFQAIERGSIPADLKFQILQETFQRCREKQRINSFVWERLKSASNDDEFAQLMVPVNNIRRSFKRSNVQKSVNTKRGVKLSDLPENWIWKGYKAVGTKTDDGKFVSKQRRKQPHTS</sequence>
<dbReference type="InterPro" id="IPR002885">
    <property type="entry name" value="PPR_rpt"/>
</dbReference>
<accession>A0A9K3LE04</accession>
<gene>
    <name evidence="3" type="ORF">IV203_034846</name>
</gene>
<keyword evidence="4" id="KW-1185">Reference proteome</keyword>
<dbReference type="OrthoDB" id="185373at2759"/>
<dbReference type="Pfam" id="PF01535">
    <property type="entry name" value="PPR"/>
    <property type="match status" value="1"/>
</dbReference>
<evidence type="ECO:0000256" key="2">
    <source>
        <dbReference type="SAM" id="MobiDB-lite"/>
    </source>
</evidence>
<reference evidence="3" key="1">
    <citation type="journal article" date="2021" name="Sci. Rep.">
        <title>Diploid genomic architecture of Nitzschia inconspicua, an elite biomass production diatom.</title>
        <authorList>
            <person name="Oliver A."/>
            <person name="Podell S."/>
            <person name="Pinowska A."/>
            <person name="Traller J.C."/>
            <person name="Smith S.R."/>
            <person name="McClure R."/>
            <person name="Beliaev A."/>
            <person name="Bohutskyi P."/>
            <person name="Hill E.A."/>
            <person name="Rabines A."/>
            <person name="Zheng H."/>
            <person name="Allen L.Z."/>
            <person name="Kuo A."/>
            <person name="Grigoriev I.V."/>
            <person name="Allen A.E."/>
            <person name="Hazlebeck D."/>
            <person name="Allen E.E."/>
        </authorList>
    </citation>
    <scope>NUCLEOTIDE SEQUENCE</scope>
    <source>
        <strain evidence="3">Hildebrandi</strain>
    </source>
</reference>
<feature type="region of interest" description="Disordered" evidence="2">
    <location>
        <begin position="42"/>
        <end position="67"/>
    </location>
</feature>
<dbReference type="EMBL" id="JAGRRH010000013">
    <property type="protein sequence ID" value="KAG7359748.1"/>
    <property type="molecule type" value="Genomic_DNA"/>
</dbReference>
<comment type="caution">
    <text evidence="3">The sequence shown here is derived from an EMBL/GenBank/DDBJ whole genome shotgun (WGS) entry which is preliminary data.</text>
</comment>
<dbReference type="AlphaFoldDB" id="A0A9K3LE04"/>
<dbReference type="PANTHER" id="PTHR47942">
    <property type="entry name" value="TETRATRICOPEPTIDE REPEAT (TPR)-LIKE SUPERFAMILY PROTEIN-RELATED"/>
    <property type="match status" value="1"/>
</dbReference>
<protein>
    <submittedName>
        <fullName evidence="3">PPR: pentatricopeptide repeat domain containing protein</fullName>
    </submittedName>
</protein>
<evidence type="ECO:0000313" key="4">
    <source>
        <dbReference type="Proteomes" id="UP000693970"/>
    </source>
</evidence>
<dbReference type="Proteomes" id="UP000693970">
    <property type="component" value="Unassembled WGS sequence"/>
</dbReference>
<evidence type="ECO:0000313" key="3">
    <source>
        <dbReference type="EMBL" id="KAG7359748.1"/>
    </source>
</evidence>
<dbReference type="Pfam" id="PF13812">
    <property type="entry name" value="PPR_3"/>
    <property type="match status" value="1"/>
</dbReference>
<proteinExistence type="predicted"/>
<keyword evidence="1" id="KW-0677">Repeat</keyword>
<dbReference type="PANTHER" id="PTHR47942:SF63">
    <property type="entry name" value="PENTATRICOPEPTIDE REPEAT-CONTAINING PROTEIN"/>
    <property type="match status" value="1"/>
</dbReference>
<feature type="compositionally biased region" description="Acidic residues" evidence="2">
    <location>
        <begin position="45"/>
        <end position="67"/>
    </location>
</feature>